<dbReference type="InterPro" id="IPR032710">
    <property type="entry name" value="NTF2-like_dom_sf"/>
</dbReference>
<dbReference type="SUPFAM" id="SSF54427">
    <property type="entry name" value="NTF2-like"/>
    <property type="match status" value="1"/>
</dbReference>
<feature type="non-terminal residue" evidence="2">
    <location>
        <position position="1"/>
    </location>
</feature>
<dbReference type="AlphaFoldDB" id="A0A383DTZ2"/>
<evidence type="ECO:0000313" key="2">
    <source>
        <dbReference type="EMBL" id="SVE47705.1"/>
    </source>
</evidence>
<gene>
    <name evidence="2" type="ORF">METZ01_LOCUS500559</name>
</gene>
<sequence length="207" mass="23396">RMDDHRGDRNAAAFWVLALCTYLITPSAYAQNANSSDDVIEAKRASMPERNLTETEKRNLARTEEWRKEASTPGGDLERLVNEIYAESTEVFLPLNTPPLYVVKRGESKENWHTLELSGRGHAYTRRVMKLINTVVQNNRIAAEVVVDRVSADGQPFEQRVAIFLTFDDDGKVITDHTYAGTTNFEALIPYLPEEGQKALKAIIENQ</sequence>
<proteinExistence type="predicted"/>
<accession>A0A383DTZ2</accession>
<evidence type="ECO:0000256" key="1">
    <source>
        <dbReference type="SAM" id="MobiDB-lite"/>
    </source>
</evidence>
<name>A0A383DTZ2_9ZZZZ</name>
<organism evidence="2">
    <name type="scientific">marine metagenome</name>
    <dbReference type="NCBI Taxonomy" id="408172"/>
    <lineage>
        <taxon>unclassified sequences</taxon>
        <taxon>metagenomes</taxon>
        <taxon>ecological metagenomes</taxon>
    </lineage>
</organism>
<protein>
    <recommendedName>
        <fullName evidence="3">SnoaL-like domain-containing protein</fullName>
    </recommendedName>
</protein>
<evidence type="ECO:0008006" key="3">
    <source>
        <dbReference type="Google" id="ProtNLM"/>
    </source>
</evidence>
<feature type="region of interest" description="Disordered" evidence="1">
    <location>
        <begin position="44"/>
        <end position="74"/>
    </location>
</feature>
<reference evidence="2" key="1">
    <citation type="submission" date="2018-05" db="EMBL/GenBank/DDBJ databases">
        <authorList>
            <person name="Lanie J.A."/>
            <person name="Ng W.-L."/>
            <person name="Kazmierczak K.M."/>
            <person name="Andrzejewski T.M."/>
            <person name="Davidsen T.M."/>
            <person name="Wayne K.J."/>
            <person name="Tettelin H."/>
            <person name="Glass J.I."/>
            <person name="Rusch D."/>
            <person name="Podicherti R."/>
            <person name="Tsui H.-C.T."/>
            <person name="Winkler M.E."/>
        </authorList>
    </citation>
    <scope>NUCLEOTIDE SEQUENCE</scope>
</reference>
<dbReference type="Gene3D" id="3.10.450.50">
    <property type="match status" value="1"/>
</dbReference>
<dbReference type="EMBL" id="UINC01219987">
    <property type="protein sequence ID" value="SVE47705.1"/>
    <property type="molecule type" value="Genomic_DNA"/>
</dbReference>